<dbReference type="GO" id="GO:0016740">
    <property type="term" value="F:transferase activity"/>
    <property type="evidence" value="ECO:0007669"/>
    <property type="project" value="UniProtKB-KW"/>
</dbReference>
<reference evidence="2 3" key="1">
    <citation type="submission" date="2013-11" db="EMBL/GenBank/DDBJ databases">
        <title>Complete genome sequence of Clostridum sp. M2/40.</title>
        <authorList>
            <person name="Wibberg D."/>
            <person name="Puehler A."/>
            <person name="Schlueter A."/>
        </authorList>
    </citation>
    <scope>NUCLEOTIDE SEQUENCE [LARGE SCALE GENOMIC DNA]</scope>
    <source>
        <strain evidence="3">M2/40</strain>
    </source>
</reference>
<dbReference type="InterPro" id="IPR059123">
    <property type="entry name" value="StrF_dom"/>
</dbReference>
<proteinExistence type="predicted"/>
<dbReference type="AlphaFoldDB" id="W6RX98"/>
<dbReference type="STRING" id="1216932.CM240_1090"/>
<name>W6RX98_9CLOT</name>
<dbReference type="RefSeq" id="WP_044037182.1">
    <property type="nucleotide sequence ID" value="NZ_HG917868.1"/>
</dbReference>
<keyword evidence="3" id="KW-1185">Reference proteome</keyword>
<feature type="domain" description="Streptomycin biosynthesis protein StrF" evidence="1">
    <location>
        <begin position="7"/>
        <end position="216"/>
    </location>
</feature>
<dbReference type="eggNOG" id="COG1216">
    <property type="taxonomic scope" value="Bacteria"/>
</dbReference>
<dbReference type="Pfam" id="PF13712">
    <property type="entry name" value="Glyco_tranf_2_5"/>
    <property type="match status" value="1"/>
</dbReference>
<dbReference type="EMBL" id="HG917868">
    <property type="protein sequence ID" value="CDM68254.1"/>
    <property type="molecule type" value="Genomic_DNA"/>
</dbReference>
<dbReference type="Proteomes" id="UP000019426">
    <property type="component" value="Chromosome M2/40_rep1"/>
</dbReference>
<dbReference type="HOGENOM" id="CLU_086648_0_0_9"/>
<dbReference type="PATRIC" id="fig|1216932.3.peg.1079"/>
<evidence type="ECO:0000259" key="1">
    <source>
        <dbReference type="Pfam" id="PF13712"/>
    </source>
</evidence>
<accession>W6RX98</accession>
<sequence>MNMNKVCFITAVNDEVKYEECKFYINNLEIPEDIKIEFVAIRKAESIASAYNDAMNKSDAKYKVYLHQDTFIINKKFIYLILDLFKNNKIGMIGVAGGRGIDDTGIWSKFSEVITRVYDTGDPGYIHLLSYGKIDGQYEKVDIIDGLIMITQYDIKWREDIFKGWHFYDASQSREFKNRGYEVIVPRQDNVWCIHDCGNVDMNMYEENRKIFVGEYIKENM</sequence>
<evidence type="ECO:0000313" key="3">
    <source>
        <dbReference type="Proteomes" id="UP000019426"/>
    </source>
</evidence>
<dbReference type="Gene3D" id="3.90.550.10">
    <property type="entry name" value="Spore Coat Polysaccharide Biosynthesis Protein SpsA, Chain A"/>
    <property type="match status" value="1"/>
</dbReference>
<organism evidence="2 3">
    <name type="scientific">Clostridium bornimense</name>
    <dbReference type="NCBI Taxonomy" id="1216932"/>
    <lineage>
        <taxon>Bacteria</taxon>
        <taxon>Bacillati</taxon>
        <taxon>Bacillota</taxon>
        <taxon>Clostridia</taxon>
        <taxon>Eubacteriales</taxon>
        <taxon>Clostridiaceae</taxon>
        <taxon>Clostridium</taxon>
    </lineage>
</organism>
<gene>
    <name evidence="2" type="ORF">CM240_1090</name>
</gene>
<evidence type="ECO:0000313" key="2">
    <source>
        <dbReference type="EMBL" id="CDM68254.1"/>
    </source>
</evidence>
<protein>
    <submittedName>
        <fullName evidence="2">Glycosyl transferase family protein</fullName>
    </submittedName>
</protein>
<keyword evidence="2" id="KW-0808">Transferase</keyword>
<dbReference type="KEGG" id="clt:CM240_1090"/>
<dbReference type="OrthoDB" id="176403at2"/>
<dbReference type="InterPro" id="IPR029044">
    <property type="entry name" value="Nucleotide-diphossugar_trans"/>
</dbReference>